<dbReference type="RefSeq" id="WP_191271169.1">
    <property type="nucleotide sequence ID" value="NZ_BNDS01000004.1"/>
</dbReference>
<dbReference type="CDD" id="cd06261">
    <property type="entry name" value="TM_PBP2"/>
    <property type="match status" value="1"/>
</dbReference>
<accession>A0ABQ3N187</accession>
<keyword evidence="5 7" id="KW-1133">Transmembrane helix</keyword>
<evidence type="ECO:0000256" key="2">
    <source>
        <dbReference type="ARBA" id="ARBA00022448"/>
    </source>
</evidence>
<keyword evidence="10" id="KW-1185">Reference proteome</keyword>
<feature type="transmembrane region" description="Helical" evidence="7">
    <location>
        <begin position="81"/>
        <end position="100"/>
    </location>
</feature>
<dbReference type="SUPFAM" id="SSF161098">
    <property type="entry name" value="MetI-like"/>
    <property type="match status" value="1"/>
</dbReference>
<proteinExistence type="inferred from homology"/>
<feature type="transmembrane region" description="Helical" evidence="7">
    <location>
        <begin position="12"/>
        <end position="34"/>
    </location>
</feature>
<keyword evidence="6 7" id="KW-0472">Membrane</keyword>
<dbReference type="InterPro" id="IPR000515">
    <property type="entry name" value="MetI-like"/>
</dbReference>
<feature type="transmembrane region" description="Helical" evidence="7">
    <location>
        <begin position="186"/>
        <end position="208"/>
    </location>
</feature>
<evidence type="ECO:0000256" key="6">
    <source>
        <dbReference type="ARBA" id="ARBA00023136"/>
    </source>
</evidence>
<evidence type="ECO:0000256" key="5">
    <source>
        <dbReference type="ARBA" id="ARBA00022989"/>
    </source>
</evidence>
<dbReference type="PANTHER" id="PTHR43744">
    <property type="entry name" value="ABC TRANSPORTER PERMEASE PROTEIN MG189-RELATED-RELATED"/>
    <property type="match status" value="1"/>
</dbReference>
<feature type="domain" description="ABC transmembrane type-1" evidence="8">
    <location>
        <begin position="77"/>
        <end position="278"/>
    </location>
</feature>
<sequence length="297" mass="33143">MNIKIAETRGDRIFTVCNYIFLSLLVLSVLYPLIYVVSASLSSTKAVASGQVWLFPVDFSLLGYKTIFEYSKIWLGYGNSLFYMIVGTTVNVILTILAAYPLSRKDFYGRGFFMFLFVFTMMFNGGLIPTYLLVSDLGLVNTRWALIIPSALSVFNVIITMSFFRATIPNELLESAQLDGCNDFKFLLKIVLPLSAPIIAVISLFYAVGHWNSYFGALIYLRDASLFPLQLILRDILVQNSVDPAMLGDATQLANKIGLQQLLKYSLIVVSSLPVLIAYPFVQKYFVKGVMIGSLKG</sequence>
<comment type="caution">
    <text evidence="9">The sequence shown here is derived from an EMBL/GenBank/DDBJ whole genome shotgun (WGS) entry which is preliminary data.</text>
</comment>
<gene>
    <name evidence="9" type="ORF">AM1BK_14190</name>
</gene>
<evidence type="ECO:0000256" key="3">
    <source>
        <dbReference type="ARBA" id="ARBA00022475"/>
    </source>
</evidence>
<keyword evidence="4 7" id="KW-0812">Transmembrane</keyword>
<reference evidence="9 10" key="1">
    <citation type="journal article" date="2022" name="Int. J. Syst. Evol. Microbiol.">
        <title>Neobacillus kokaensis sp. nov., isolated from soil.</title>
        <authorList>
            <person name="Yuki K."/>
            <person name="Matsubara H."/>
            <person name="Yamaguchi S."/>
        </authorList>
    </citation>
    <scope>NUCLEOTIDE SEQUENCE [LARGE SCALE GENOMIC DNA]</scope>
    <source>
        <strain evidence="9 10">LOB 377</strain>
    </source>
</reference>
<dbReference type="PROSITE" id="PS50928">
    <property type="entry name" value="ABC_TM1"/>
    <property type="match status" value="1"/>
</dbReference>
<dbReference type="EMBL" id="BNDS01000004">
    <property type="protein sequence ID" value="GHH97876.1"/>
    <property type="molecule type" value="Genomic_DNA"/>
</dbReference>
<evidence type="ECO:0000256" key="1">
    <source>
        <dbReference type="ARBA" id="ARBA00004651"/>
    </source>
</evidence>
<keyword evidence="3" id="KW-1003">Cell membrane</keyword>
<comment type="subcellular location">
    <subcellularLocation>
        <location evidence="1 7">Cell membrane</location>
        <topology evidence="1 7">Multi-pass membrane protein</topology>
    </subcellularLocation>
</comment>
<dbReference type="InterPro" id="IPR035906">
    <property type="entry name" value="MetI-like_sf"/>
</dbReference>
<evidence type="ECO:0000259" key="8">
    <source>
        <dbReference type="PROSITE" id="PS50928"/>
    </source>
</evidence>
<dbReference type="Pfam" id="PF00528">
    <property type="entry name" value="BPD_transp_1"/>
    <property type="match status" value="1"/>
</dbReference>
<dbReference type="Proteomes" id="UP000637074">
    <property type="component" value="Unassembled WGS sequence"/>
</dbReference>
<dbReference type="PANTHER" id="PTHR43744:SF9">
    <property type="entry name" value="POLYGALACTURONAN_RHAMNOGALACTURONAN TRANSPORT SYSTEM PERMEASE PROTEIN YTCP"/>
    <property type="match status" value="1"/>
</dbReference>
<feature type="transmembrane region" description="Helical" evidence="7">
    <location>
        <begin position="144"/>
        <end position="165"/>
    </location>
</feature>
<name>A0ABQ3N187_9BACI</name>
<keyword evidence="2 7" id="KW-0813">Transport</keyword>
<evidence type="ECO:0000313" key="10">
    <source>
        <dbReference type="Proteomes" id="UP000637074"/>
    </source>
</evidence>
<feature type="transmembrane region" description="Helical" evidence="7">
    <location>
        <begin position="262"/>
        <end position="282"/>
    </location>
</feature>
<feature type="transmembrane region" description="Helical" evidence="7">
    <location>
        <begin position="112"/>
        <end position="132"/>
    </location>
</feature>
<evidence type="ECO:0000256" key="7">
    <source>
        <dbReference type="RuleBase" id="RU363032"/>
    </source>
</evidence>
<dbReference type="Gene3D" id="1.10.3720.10">
    <property type="entry name" value="MetI-like"/>
    <property type="match status" value="1"/>
</dbReference>
<protein>
    <submittedName>
        <fullName evidence="9">Sugar ABC transporter permease</fullName>
    </submittedName>
</protein>
<evidence type="ECO:0000313" key="9">
    <source>
        <dbReference type="EMBL" id="GHH97876.1"/>
    </source>
</evidence>
<evidence type="ECO:0000256" key="4">
    <source>
        <dbReference type="ARBA" id="ARBA00022692"/>
    </source>
</evidence>
<organism evidence="9 10">
    <name type="scientific">Neobacillus kokaensis</name>
    <dbReference type="NCBI Taxonomy" id="2759023"/>
    <lineage>
        <taxon>Bacteria</taxon>
        <taxon>Bacillati</taxon>
        <taxon>Bacillota</taxon>
        <taxon>Bacilli</taxon>
        <taxon>Bacillales</taxon>
        <taxon>Bacillaceae</taxon>
        <taxon>Neobacillus</taxon>
    </lineage>
</organism>
<comment type="similarity">
    <text evidence="7">Belongs to the binding-protein-dependent transport system permease family.</text>
</comment>